<feature type="region of interest" description="Disordered" evidence="12">
    <location>
        <begin position="285"/>
        <end position="310"/>
    </location>
</feature>
<name>A0A504YF64_FASGI</name>
<feature type="domain" description="C2H2-type" evidence="13">
    <location>
        <begin position="542"/>
        <end position="569"/>
    </location>
</feature>
<evidence type="ECO:0000256" key="5">
    <source>
        <dbReference type="ARBA" id="ARBA00022771"/>
    </source>
</evidence>
<dbReference type="FunFam" id="3.30.160.60:FF:000100">
    <property type="entry name" value="Zinc finger 45-like"/>
    <property type="match status" value="1"/>
</dbReference>
<comment type="caution">
    <text evidence="14">The sequence shown here is derived from an EMBL/GenBank/DDBJ whole genome shotgun (WGS) entry which is preliminary data.</text>
</comment>
<feature type="compositionally biased region" description="Low complexity" evidence="12">
    <location>
        <begin position="419"/>
        <end position="428"/>
    </location>
</feature>
<dbReference type="InterPro" id="IPR013087">
    <property type="entry name" value="Znf_C2H2_type"/>
</dbReference>
<keyword evidence="7" id="KW-0805">Transcription regulation</keyword>
<proteinExistence type="inferred from homology"/>
<feature type="domain" description="C2H2-type" evidence="13">
    <location>
        <begin position="488"/>
        <end position="511"/>
    </location>
</feature>
<organism evidence="14 15">
    <name type="scientific">Fasciola gigantica</name>
    <name type="common">Giant liver fluke</name>
    <dbReference type="NCBI Taxonomy" id="46835"/>
    <lineage>
        <taxon>Eukaryota</taxon>
        <taxon>Metazoa</taxon>
        <taxon>Spiralia</taxon>
        <taxon>Lophotrochozoa</taxon>
        <taxon>Platyhelminthes</taxon>
        <taxon>Trematoda</taxon>
        <taxon>Digenea</taxon>
        <taxon>Plagiorchiida</taxon>
        <taxon>Echinostomata</taxon>
        <taxon>Echinostomatoidea</taxon>
        <taxon>Fasciolidae</taxon>
        <taxon>Fasciola</taxon>
    </lineage>
</organism>
<reference evidence="14 15" key="1">
    <citation type="submission" date="2019-04" db="EMBL/GenBank/DDBJ databases">
        <title>Annotation for the trematode Fasciola gigantica.</title>
        <authorList>
            <person name="Choi Y.-J."/>
        </authorList>
    </citation>
    <scope>NUCLEOTIDE SEQUENCE [LARGE SCALE GENOMIC DNA]</scope>
    <source>
        <strain evidence="14">Uganda_cow_1</strain>
    </source>
</reference>
<evidence type="ECO:0000256" key="7">
    <source>
        <dbReference type="ARBA" id="ARBA00023015"/>
    </source>
</evidence>
<evidence type="ECO:0000256" key="9">
    <source>
        <dbReference type="ARBA" id="ARBA00023163"/>
    </source>
</evidence>
<dbReference type="PROSITE" id="PS00028">
    <property type="entry name" value="ZINC_FINGER_C2H2_1"/>
    <property type="match status" value="3"/>
</dbReference>
<evidence type="ECO:0000256" key="6">
    <source>
        <dbReference type="ARBA" id="ARBA00022833"/>
    </source>
</evidence>
<keyword evidence="4" id="KW-0677">Repeat</keyword>
<keyword evidence="10" id="KW-0539">Nucleus</keyword>
<evidence type="ECO:0000256" key="12">
    <source>
        <dbReference type="SAM" id="MobiDB-lite"/>
    </source>
</evidence>
<dbReference type="SMART" id="SM00355">
    <property type="entry name" value="ZnF_C2H2"/>
    <property type="match status" value="4"/>
</dbReference>
<feature type="region of interest" description="Disordered" evidence="12">
    <location>
        <begin position="408"/>
        <end position="438"/>
    </location>
</feature>
<dbReference type="GO" id="GO:0008270">
    <property type="term" value="F:zinc ion binding"/>
    <property type="evidence" value="ECO:0007669"/>
    <property type="project" value="UniProtKB-KW"/>
</dbReference>
<dbReference type="AlphaFoldDB" id="A0A504YF64"/>
<keyword evidence="6" id="KW-0862">Zinc</keyword>
<dbReference type="PROSITE" id="PS50157">
    <property type="entry name" value="ZINC_FINGER_C2H2_2"/>
    <property type="match status" value="4"/>
</dbReference>
<feature type="domain" description="C2H2-type" evidence="13">
    <location>
        <begin position="570"/>
        <end position="589"/>
    </location>
</feature>
<evidence type="ECO:0000256" key="2">
    <source>
        <dbReference type="ARBA" id="ARBA00006991"/>
    </source>
</evidence>
<dbReference type="PANTHER" id="PTHR24388:SF54">
    <property type="entry name" value="PROTEIN ESCARGOT"/>
    <property type="match status" value="1"/>
</dbReference>
<accession>A0A504YF64</accession>
<comment type="similarity">
    <text evidence="2">Belongs to the krueppel C2H2-type zinc-finger protein family.</text>
</comment>
<keyword evidence="15" id="KW-1185">Reference proteome</keyword>
<dbReference type="GO" id="GO:0005634">
    <property type="term" value="C:nucleus"/>
    <property type="evidence" value="ECO:0007669"/>
    <property type="project" value="UniProtKB-SubCell"/>
</dbReference>
<feature type="region of interest" description="Disordered" evidence="12">
    <location>
        <begin position="191"/>
        <end position="259"/>
    </location>
</feature>
<sequence>MDVWQTMFGGLRSEFTQLGRGDLSNFMNRNPYSPSKWFTTPGLQNPSTQLKEQQPQRQRQSQYEQQSPRQHIPLIPPTTPQIHYQQQPTAPDHYMLQQILQQYWHDLSLSGGNVPSIPPPQHLYAFLQQIFRSSGIESNRQSQPTSGPKPVIIAETSNSHSMAPLTGVNMISSSSQMSEIQDLSVPQCDSLSELNNSAEPGNWTTLLSPSTNSSPTELNSSTLQYTPTDLTQQQPPPPQQQQQHHRALDVKSSRPDDILTRTGFASPAILAQTHSVIPFPSRDPSTMQMNQPMSQKTPTWKKSVPSSPHRPVSDIFRATAPASSTPSPIHTPPTEIFQRQAFEHYYLTMIQRQYCLFVYQNLLQNLTVHGTTIPTATATAAMMSTAAAVATTTTTTTTAKTTLANTNNQTTMPQINPLRVSSNSFSSHRNSRARPQLVPLSPSAQPLFKCHRRSRYQVQSHEPLQPISFDTSVTSDPAADVTTDGFTYECKLCHKTYNQASALKMHVRTHTLPCRCAHCGKSFSRKWLLKGHERTHTGERPYACNLCTRSFADRSNLRAHMQTHQREKRYSCPNCPRSFSRMGLLNKHMIQCRALNNTYEEISTARISRLKSIDYSN</sequence>
<dbReference type="InterPro" id="IPR050527">
    <property type="entry name" value="Snail/Krueppel_Znf"/>
</dbReference>
<dbReference type="GO" id="GO:0042802">
    <property type="term" value="F:identical protein binding"/>
    <property type="evidence" value="ECO:0007669"/>
    <property type="project" value="UniProtKB-ARBA"/>
</dbReference>
<evidence type="ECO:0000256" key="1">
    <source>
        <dbReference type="ARBA" id="ARBA00004123"/>
    </source>
</evidence>
<evidence type="ECO:0000259" key="13">
    <source>
        <dbReference type="PROSITE" id="PS50157"/>
    </source>
</evidence>
<feature type="compositionally biased region" description="Polar residues" evidence="12">
    <location>
        <begin position="34"/>
        <end position="51"/>
    </location>
</feature>
<dbReference type="GO" id="GO:0000981">
    <property type="term" value="F:DNA-binding transcription factor activity, RNA polymerase II-specific"/>
    <property type="evidence" value="ECO:0007669"/>
    <property type="project" value="TreeGrafter"/>
</dbReference>
<keyword evidence="8" id="KW-0238">DNA-binding</keyword>
<keyword evidence="3" id="KW-0479">Metal-binding</keyword>
<evidence type="ECO:0000256" key="3">
    <source>
        <dbReference type="ARBA" id="ARBA00022723"/>
    </source>
</evidence>
<dbReference type="Pfam" id="PF00096">
    <property type="entry name" value="zf-C2H2"/>
    <property type="match status" value="4"/>
</dbReference>
<dbReference type="Gene3D" id="3.30.160.60">
    <property type="entry name" value="Classic Zinc Finger"/>
    <property type="match status" value="4"/>
</dbReference>
<evidence type="ECO:0000256" key="10">
    <source>
        <dbReference type="ARBA" id="ARBA00023242"/>
    </source>
</evidence>
<dbReference type="PANTHER" id="PTHR24388">
    <property type="entry name" value="ZINC FINGER PROTEIN"/>
    <property type="match status" value="1"/>
</dbReference>
<dbReference type="FunFam" id="3.30.160.60:FF:000060">
    <property type="entry name" value="zinc finger protein 436"/>
    <property type="match status" value="1"/>
</dbReference>
<feature type="compositionally biased region" description="Polar residues" evidence="12">
    <location>
        <begin position="285"/>
        <end position="306"/>
    </location>
</feature>
<evidence type="ECO:0000256" key="4">
    <source>
        <dbReference type="ARBA" id="ARBA00022737"/>
    </source>
</evidence>
<dbReference type="GO" id="GO:0000978">
    <property type="term" value="F:RNA polymerase II cis-regulatory region sequence-specific DNA binding"/>
    <property type="evidence" value="ECO:0007669"/>
    <property type="project" value="TreeGrafter"/>
</dbReference>
<keyword evidence="5 11" id="KW-0863">Zinc-finger</keyword>
<dbReference type="OrthoDB" id="5428132at2759"/>
<evidence type="ECO:0000313" key="15">
    <source>
        <dbReference type="Proteomes" id="UP000316759"/>
    </source>
</evidence>
<protein>
    <submittedName>
        <fullName evidence="14">Protein escargot</fullName>
    </submittedName>
</protein>
<dbReference type="FunFam" id="3.30.160.60:FF:000508">
    <property type="entry name" value="Myeloid zinc finger 1"/>
    <property type="match status" value="1"/>
</dbReference>
<dbReference type="Proteomes" id="UP000316759">
    <property type="component" value="Unassembled WGS sequence"/>
</dbReference>
<feature type="compositionally biased region" description="Low complexity" evidence="12">
    <location>
        <begin position="204"/>
        <end position="223"/>
    </location>
</feature>
<evidence type="ECO:0000256" key="8">
    <source>
        <dbReference type="ARBA" id="ARBA00023125"/>
    </source>
</evidence>
<feature type="compositionally biased region" description="Polar residues" evidence="12">
    <location>
        <begin position="191"/>
        <end position="203"/>
    </location>
</feature>
<dbReference type="EMBL" id="SUNJ01011082">
    <property type="protein sequence ID" value="TPP59156.1"/>
    <property type="molecule type" value="Genomic_DNA"/>
</dbReference>
<comment type="subcellular location">
    <subcellularLocation>
        <location evidence="1">Nucleus</location>
    </subcellularLocation>
</comment>
<evidence type="ECO:0000313" key="14">
    <source>
        <dbReference type="EMBL" id="TPP59156.1"/>
    </source>
</evidence>
<dbReference type="InterPro" id="IPR036236">
    <property type="entry name" value="Znf_C2H2_sf"/>
</dbReference>
<feature type="region of interest" description="Disordered" evidence="12">
    <location>
        <begin position="34"/>
        <end position="88"/>
    </location>
</feature>
<evidence type="ECO:0000256" key="11">
    <source>
        <dbReference type="PROSITE-ProRule" id="PRU00042"/>
    </source>
</evidence>
<dbReference type="SUPFAM" id="SSF57667">
    <property type="entry name" value="beta-beta-alpha zinc fingers"/>
    <property type="match status" value="3"/>
</dbReference>
<feature type="compositionally biased region" description="Low complexity" evidence="12">
    <location>
        <begin position="52"/>
        <end position="70"/>
    </location>
</feature>
<feature type="compositionally biased region" description="Basic and acidic residues" evidence="12">
    <location>
        <begin position="246"/>
        <end position="259"/>
    </location>
</feature>
<gene>
    <name evidence="14" type="ORF">FGIG_10337</name>
</gene>
<keyword evidence="9" id="KW-0804">Transcription</keyword>
<feature type="domain" description="C2H2-type" evidence="13">
    <location>
        <begin position="514"/>
        <end position="541"/>
    </location>
</feature>
<dbReference type="STRING" id="46835.A0A504YF64"/>